<dbReference type="EMBL" id="ABEU02000018">
    <property type="protein sequence ID" value="PNR34744.1"/>
    <property type="molecule type" value="Genomic_DNA"/>
</dbReference>
<evidence type="ECO:0000313" key="2">
    <source>
        <dbReference type="EMBL" id="PNR34744.1"/>
    </source>
</evidence>
<feature type="domain" description="J" evidence="1">
    <location>
        <begin position="1"/>
        <end position="49"/>
    </location>
</feature>
<evidence type="ECO:0000313" key="3">
    <source>
        <dbReference type="EnsemblPlants" id="Pp3c18_2160V3.1"/>
    </source>
</evidence>
<evidence type="ECO:0000259" key="1">
    <source>
        <dbReference type="PROSITE" id="PS50076"/>
    </source>
</evidence>
<dbReference type="PRINTS" id="PR00625">
    <property type="entry name" value="JDOMAIN"/>
</dbReference>
<proteinExistence type="predicted"/>
<sequence length="75" mass="8204">MKDCSTDSIYSYHPDVNRQPGAEEKFKEISNAYEVLSNDQRKSIYDQYGEAGVKNGVASGAGAYGSVHASVLNER</sequence>
<dbReference type="PANTHER" id="PTHR43096:SF22">
    <property type="entry name" value="MOLECULAR CHAPERONE HSP40_DNAJ FAMILY PROTEIN"/>
    <property type="match status" value="1"/>
</dbReference>
<dbReference type="Pfam" id="PF00226">
    <property type="entry name" value="DnaJ"/>
    <property type="match status" value="1"/>
</dbReference>
<dbReference type="Gene3D" id="1.10.287.110">
    <property type="entry name" value="DnaJ domain"/>
    <property type="match status" value="1"/>
</dbReference>
<dbReference type="CDD" id="cd06257">
    <property type="entry name" value="DnaJ"/>
    <property type="match status" value="1"/>
</dbReference>
<accession>A0A2K1IZN1</accession>
<evidence type="ECO:0000313" key="4">
    <source>
        <dbReference type="Proteomes" id="UP000006727"/>
    </source>
</evidence>
<protein>
    <recommendedName>
        <fullName evidence="1">J domain-containing protein</fullName>
    </recommendedName>
</protein>
<name>A0A2K1IZN1_PHYPA</name>
<reference evidence="2 4" key="1">
    <citation type="journal article" date="2008" name="Science">
        <title>The Physcomitrella genome reveals evolutionary insights into the conquest of land by plants.</title>
        <authorList>
            <person name="Rensing S."/>
            <person name="Lang D."/>
            <person name="Zimmer A."/>
            <person name="Terry A."/>
            <person name="Salamov A."/>
            <person name="Shapiro H."/>
            <person name="Nishiyama T."/>
            <person name="Perroud P.-F."/>
            <person name="Lindquist E."/>
            <person name="Kamisugi Y."/>
            <person name="Tanahashi T."/>
            <person name="Sakakibara K."/>
            <person name="Fujita T."/>
            <person name="Oishi K."/>
            <person name="Shin-I T."/>
            <person name="Kuroki Y."/>
            <person name="Toyoda A."/>
            <person name="Suzuki Y."/>
            <person name="Hashimoto A."/>
            <person name="Yamaguchi K."/>
            <person name="Sugano A."/>
            <person name="Kohara Y."/>
            <person name="Fujiyama A."/>
            <person name="Anterola A."/>
            <person name="Aoki S."/>
            <person name="Ashton N."/>
            <person name="Barbazuk W.B."/>
            <person name="Barker E."/>
            <person name="Bennetzen J."/>
            <person name="Bezanilla M."/>
            <person name="Blankenship R."/>
            <person name="Cho S.H."/>
            <person name="Dutcher S."/>
            <person name="Estelle M."/>
            <person name="Fawcett J.A."/>
            <person name="Gundlach H."/>
            <person name="Hanada K."/>
            <person name="Heyl A."/>
            <person name="Hicks K.A."/>
            <person name="Hugh J."/>
            <person name="Lohr M."/>
            <person name="Mayer K."/>
            <person name="Melkozernov A."/>
            <person name="Murata T."/>
            <person name="Nelson D."/>
            <person name="Pils B."/>
            <person name="Prigge M."/>
            <person name="Reiss B."/>
            <person name="Renner T."/>
            <person name="Rombauts S."/>
            <person name="Rushton P."/>
            <person name="Sanderfoot A."/>
            <person name="Schween G."/>
            <person name="Shiu S.-H."/>
            <person name="Stueber K."/>
            <person name="Theodoulou F.L."/>
            <person name="Tu H."/>
            <person name="Van de Peer Y."/>
            <person name="Verrier P.J."/>
            <person name="Waters E."/>
            <person name="Wood A."/>
            <person name="Yang L."/>
            <person name="Cove D."/>
            <person name="Cuming A."/>
            <person name="Hasebe M."/>
            <person name="Lucas S."/>
            <person name="Mishler D.B."/>
            <person name="Reski R."/>
            <person name="Grigoriev I."/>
            <person name="Quatrano R.S."/>
            <person name="Boore J.L."/>
        </authorList>
    </citation>
    <scope>NUCLEOTIDE SEQUENCE [LARGE SCALE GENOMIC DNA]</scope>
    <source>
        <strain evidence="3 4">cv. Gransden 2004</strain>
    </source>
</reference>
<dbReference type="InterPro" id="IPR036869">
    <property type="entry name" value="J_dom_sf"/>
</dbReference>
<dbReference type="SUPFAM" id="SSF46565">
    <property type="entry name" value="Chaperone J-domain"/>
    <property type="match status" value="1"/>
</dbReference>
<dbReference type="AlphaFoldDB" id="A0A2K1IZN1"/>
<dbReference type="InParanoid" id="A0A2K1IZN1"/>
<reference evidence="3" key="3">
    <citation type="submission" date="2020-12" db="UniProtKB">
        <authorList>
            <consortium name="EnsemblPlants"/>
        </authorList>
    </citation>
    <scope>IDENTIFICATION</scope>
</reference>
<dbReference type="PANTHER" id="PTHR43096">
    <property type="entry name" value="DNAJ HOMOLOG 1, MITOCHONDRIAL-RELATED"/>
    <property type="match status" value="1"/>
</dbReference>
<organism evidence="2">
    <name type="scientific">Physcomitrium patens</name>
    <name type="common">Spreading-leaved earth moss</name>
    <name type="synonym">Physcomitrella patens</name>
    <dbReference type="NCBI Taxonomy" id="3218"/>
    <lineage>
        <taxon>Eukaryota</taxon>
        <taxon>Viridiplantae</taxon>
        <taxon>Streptophyta</taxon>
        <taxon>Embryophyta</taxon>
        <taxon>Bryophyta</taxon>
        <taxon>Bryophytina</taxon>
        <taxon>Bryopsida</taxon>
        <taxon>Funariidae</taxon>
        <taxon>Funariales</taxon>
        <taxon>Funariaceae</taxon>
        <taxon>Physcomitrium</taxon>
    </lineage>
</organism>
<reference evidence="2 4" key="2">
    <citation type="journal article" date="2018" name="Plant J.">
        <title>The Physcomitrella patens chromosome-scale assembly reveals moss genome structure and evolution.</title>
        <authorList>
            <person name="Lang D."/>
            <person name="Ullrich K.K."/>
            <person name="Murat F."/>
            <person name="Fuchs J."/>
            <person name="Jenkins J."/>
            <person name="Haas F.B."/>
            <person name="Piednoel M."/>
            <person name="Gundlach H."/>
            <person name="Van Bel M."/>
            <person name="Meyberg R."/>
            <person name="Vives C."/>
            <person name="Morata J."/>
            <person name="Symeonidi A."/>
            <person name="Hiss M."/>
            <person name="Muchero W."/>
            <person name="Kamisugi Y."/>
            <person name="Saleh O."/>
            <person name="Blanc G."/>
            <person name="Decker E.L."/>
            <person name="van Gessel N."/>
            <person name="Grimwood J."/>
            <person name="Hayes R.D."/>
            <person name="Graham S.W."/>
            <person name="Gunter L.E."/>
            <person name="McDaniel S.F."/>
            <person name="Hoernstein S.N.W."/>
            <person name="Larsson A."/>
            <person name="Li F.W."/>
            <person name="Perroud P.F."/>
            <person name="Phillips J."/>
            <person name="Ranjan P."/>
            <person name="Rokshar D.S."/>
            <person name="Rothfels C.J."/>
            <person name="Schneider L."/>
            <person name="Shu S."/>
            <person name="Stevenson D.W."/>
            <person name="Thummler F."/>
            <person name="Tillich M."/>
            <person name="Villarreal Aguilar J.C."/>
            <person name="Widiez T."/>
            <person name="Wong G.K."/>
            <person name="Wymore A."/>
            <person name="Zhang Y."/>
            <person name="Zimmer A.D."/>
            <person name="Quatrano R.S."/>
            <person name="Mayer K.F.X."/>
            <person name="Goodstein D."/>
            <person name="Casacuberta J.M."/>
            <person name="Vandepoele K."/>
            <person name="Reski R."/>
            <person name="Cuming A.C."/>
            <person name="Tuskan G.A."/>
            <person name="Maumus F."/>
            <person name="Salse J."/>
            <person name="Schmutz J."/>
            <person name="Rensing S.A."/>
        </authorList>
    </citation>
    <scope>NUCLEOTIDE SEQUENCE [LARGE SCALE GENOMIC DNA]</scope>
    <source>
        <strain evidence="3 4">cv. Gransden 2004</strain>
    </source>
</reference>
<dbReference type="PaxDb" id="3218-PP1S17_294V6.1"/>
<keyword evidence="4" id="KW-1185">Reference proteome</keyword>
<dbReference type="InterPro" id="IPR018253">
    <property type="entry name" value="DnaJ_domain_CS"/>
</dbReference>
<dbReference type="Gramene" id="Pp3c18_2160V3.1">
    <property type="protein sequence ID" value="Pp3c18_2160V3.1"/>
    <property type="gene ID" value="Pp3c18_2160"/>
</dbReference>
<dbReference type="Proteomes" id="UP000006727">
    <property type="component" value="Chromosome 18"/>
</dbReference>
<gene>
    <name evidence="2" type="ORF">PHYPA_022642</name>
</gene>
<dbReference type="PROSITE" id="PS00636">
    <property type="entry name" value="DNAJ_1"/>
    <property type="match status" value="1"/>
</dbReference>
<dbReference type="PROSITE" id="PS50076">
    <property type="entry name" value="DNAJ_2"/>
    <property type="match status" value="1"/>
</dbReference>
<dbReference type="InterPro" id="IPR001623">
    <property type="entry name" value="DnaJ_domain"/>
</dbReference>
<dbReference type="EnsemblPlants" id="Pp3c18_2160V3.1">
    <property type="protein sequence ID" value="Pp3c18_2160V3.1"/>
    <property type="gene ID" value="Pp3c18_2160"/>
</dbReference>
<dbReference type="STRING" id="3218.A0A2K1IZN1"/>